<name>A0A2G9C8C3_9BURK</name>
<organism evidence="1 2">
    <name type="scientific">Roseateles chitinivorans</name>
    <dbReference type="NCBI Taxonomy" id="2917965"/>
    <lineage>
        <taxon>Bacteria</taxon>
        <taxon>Pseudomonadati</taxon>
        <taxon>Pseudomonadota</taxon>
        <taxon>Betaproteobacteria</taxon>
        <taxon>Burkholderiales</taxon>
        <taxon>Sphaerotilaceae</taxon>
        <taxon>Roseateles</taxon>
    </lineage>
</organism>
<dbReference type="OrthoDB" id="8911262at2"/>
<dbReference type="AlphaFoldDB" id="A0A2G9C8C3"/>
<evidence type="ECO:0008006" key="3">
    <source>
        <dbReference type="Google" id="ProtNLM"/>
    </source>
</evidence>
<evidence type="ECO:0000313" key="1">
    <source>
        <dbReference type="EMBL" id="PIM52592.1"/>
    </source>
</evidence>
<dbReference type="Pfam" id="PF06945">
    <property type="entry name" value="DUF1289"/>
    <property type="match status" value="1"/>
</dbReference>
<dbReference type="EMBL" id="PEOG01000035">
    <property type="protein sequence ID" value="PIM52592.1"/>
    <property type="molecule type" value="Genomic_DNA"/>
</dbReference>
<reference evidence="1 2" key="1">
    <citation type="submission" date="2017-11" db="EMBL/GenBank/DDBJ databases">
        <title>Draft genome sequence of Mitsuaria sp. HWN-4.</title>
        <authorList>
            <person name="Gundlapally S.R."/>
        </authorList>
    </citation>
    <scope>NUCLEOTIDE SEQUENCE [LARGE SCALE GENOMIC DNA]</scope>
    <source>
        <strain evidence="1 2">HWN-4</strain>
    </source>
</reference>
<gene>
    <name evidence="1" type="ORF">CS062_14030</name>
</gene>
<comment type="caution">
    <text evidence="1">The sequence shown here is derived from an EMBL/GenBank/DDBJ whole genome shotgun (WGS) entry which is preliminary data.</text>
</comment>
<evidence type="ECO:0000313" key="2">
    <source>
        <dbReference type="Proteomes" id="UP000231501"/>
    </source>
</evidence>
<dbReference type="InterPro" id="IPR010710">
    <property type="entry name" value="DUF1289"/>
</dbReference>
<keyword evidence="2" id="KW-1185">Reference proteome</keyword>
<accession>A0A2G9C8C3</accession>
<protein>
    <recommendedName>
        <fullName evidence="3">DUF1289 domain-containing protein</fullName>
    </recommendedName>
</protein>
<dbReference type="Proteomes" id="UP000231501">
    <property type="component" value="Unassembled WGS sequence"/>
</dbReference>
<proteinExistence type="predicted"/>
<sequence length="56" mass="6146">MHEPTALCRGCARTIPEIAGWSKSDDEDRIRLLNLLPQRRALLAAHGALATEPPRG</sequence>